<dbReference type="InterPro" id="IPR011519">
    <property type="entry name" value="UnbV_ASPIC"/>
</dbReference>
<dbReference type="Pfam" id="PF13517">
    <property type="entry name" value="FG-GAP_3"/>
    <property type="match status" value="1"/>
</dbReference>
<accession>A0ABT5FJB5</accession>
<evidence type="ECO:0000259" key="2">
    <source>
        <dbReference type="Pfam" id="PF07593"/>
    </source>
</evidence>
<sequence length="297" mass="33105">MAYPDFDVFVGKSMRKLEFESDRHSHKDVTLTQQQATGWPSKPTKKGIYIGYLGDNTWRLLVDTRARNAGVILNVENNLGSTTIAPYPPKLFENKGGRFVDASDKLGNAINEQTTSSAVADFNNDGWPDMVVIKYGNMATKNKQFLLFNDKGIKFTTSEVHNIVSDEIGATGNGANVLDYDKDGDIDLLYANERGLWHLFSNNLVQGQSTHFIGFVVGQSPAKKIDQLDAKVTIWACNQMQQTTISNGGNAFSQSLNNQVHFGLGECKSVQKVRVKWRNGEQTELHNLTVNQYHLVK</sequence>
<dbReference type="RefSeq" id="WP_272182306.1">
    <property type="nucleotide sequence ID" value="NZ_JAQOMS010000002.1"/>
</dbReference>
<dbReference type="Gene3D" id="2.130.10.130">
    <property type="entry name" value="Integrin alpha, N-terminal"/>
    <property type="match status" value="1"/>
</dbReference>
<dbReference type="Pfam" id="PF07593">
    <property type="entry name" value="UnbV_ASPIC"/>
    <property type="match status" value="1"/>
</dbReference>
<evidence type="ECO:0000313" key="4">
    <source>
        <dbReference type="Proteomes" id="UP001528411"/>
    </source>
</evidence>
<dbReference type="InterPro" id="IPR027039">
    <property type="entry name" value="Crtac1"/>
</dbReference>
<keyword evidence="4" id="KW-1185">Reference proteome</keyword>
<dbReference type="EMBL" id="JAQOMS010000002">
    <property type="protein sequence ID" value="MDC2891290.1"/>
    <property type="molecule type" value="Genomic_DNA"/>
</dbReference>
<dbReference type="Proteomes" id="UP001528411">
    <property type="component" value="Unassembled WGS sequence"/>
</dbReference>
<dbReference type="PANTHER" id="PTHR16026:SF0">
    <property type="entry name" value="CARTILAGE ACIDIC PROTEIN 1"/>
    <property type="match status" value="1"/>
</dbReference>
<dbReference type="SUPFAM" id="SSF69318">
    <property type="entry name" value="Integrin alpha N-terminal domain"/>
    <property type="match status" value="1"/>
</dbReference>
<organism evidence="3 4">
    <name type="scientific">Psychrosphaera algicola</name>
    <dbReference type="NCBI Taxonomy" id="3023714"/>
    <lineage>
        <taxon>Bacteria</taxon>
        <taxon>Pseudomonadati</taxon>
        <taxon>Pseudomonadota</taxon>
        <taxon>Gammaproteobacteria</taxon>
        <taxon>Alteromonadales</taxon>
        <taxon>Pseudoalteromonadaceae</taxon>
        <taxon>Psychrosphaera</taxon>
    </lineage>
</organism>
<dbReference type="PANTHER" id="PTHR16026">
    <property type="entry name" value="CARTILAGE ACIDIC PROTEIN 1"/>
    <property type="match status" value="1"/>
</dbReference>
<name>A0ABT5FJB5_9GAMM</name>
<proteinExistence type="predicted"/>
<dbReference type="InterPro" id="IPR013517">
    <property type="entry name" value="FG-GAP"/>
</dbReference>
<dbReference type="InterPro" id="IPR028994">
    <property type="entry name" value="Integrin_alpha_N"/>
</dbReference>
<keyword evidence="1" id="KW-0732">Signal</keyword>
<gene>
    <name evidence="3" type="ORF">PN838_24235</name>
</gene>
<comment type="caution">
    <text evidence="3">The sequence shown here is derived from an EMBL/GenBank/DDBJ whole genome shotgun (WGS) entry which is preliminary data.</text>
</comment>
<reference evidence="3 4" key="1">
    <citation type="submission" date="2023-01" db="EMBL/GenBank/DDBJ databases">
        <title>Psychrosphaera sp. nov., isolated from marine algae.</title>
        <authorList>
            <person name="Bayburt H."/>
            <person name="Choi B.J."/>
            <person name="Kim J.M."/>
            <person name="Choi D.G."/>
            <person name="Jeon C.O."/>
        </authorList>
    </citation>
    <scope>NUCLEOTIDE SEQUENCE [LARGE SCALE GENOMIC DNA]</scope>
    <source>
        <strain evidence="3 4">G1-22</strain>
    </source>
</reference>
<feature type="domain" description="ASPIC/UnbV" evidence="2">
    <location>
        <begin position="229"/>
        <end position="294"/>
    </location>
</feature>
<evidence type="ECO:0000256" key="1">
    <source>
        <dbReference type="ARBA" id="ARBA00022729"/>
    </source>
</evidence>
<protein>
    <submittedName>
        <fullName evidence="3">CRTAC1 family protein</fullName>
    </submittedName>
</protein>
<evidence type="ECO:0000313" key="3">
    <source>
        <dbReference type="EMBL" id="MDC2891290.1"/>
    </source>
</evidence>